<gene>
    <name evidence="1" type="ORF">MJO28_008105</name>
</gene>
<dbReference type="Proteomes" id="UP001060170">
    <property type="component" value="Chromosome 8"/>
</dbReference>
<evidence type="ECO:0000313" key="1">
    <source>
        <dbReference type="EMBL" id="KAI7949284.1"/>
    </source>
</evidence>
<reference evidence="1 2" key="3">
    <citation type="journal article" date="2022" name="Microbiol. Spectr.">
        <title>Folding features and dynamics of 3D genome architecture in plant fungal pathogens.</title>
        <authorList>
            <person name="Xia C."/>
        </authorList>
    </citation>
    <scope>NUCLEOTIDE SEQUENCE [LARGE SCALE GENOMIC DNA]</scope>
    <source>
        <strain evidence="1 2">93-210</strain>
    </source>
</reference>
<organism evidence="1 2">
    <name type="scientific">Puccinia striiformis f. sp. tritici</name>
    <dbReference type="NCBI Taxonomy" id="168172"/>
    <lineage>
        <taxon>Eukaryota</taxon>
        <taxon>Fungi</taxon>
        <taxon>Dikarya</taxon>
        <taxon>Basidiomycota</taxon>
        <taxon>Pucciniomycotina</taxon>
        <taxon>Pucciniomycetes</taxon>
        <taxon>Pucciniales</taxon>
        <taxon>Pucciniaceae</taxon>
        <taxon>Puccinia</taxon>
    </lineage>
</organism>
<name>A0ACC0E9Z3_9BASI</name>
<accession>A0ACC0E9Z3</accession>
<evidence type="ECO:0000313" key="2">
    <source>
        <dbReference type="Proteomes" id="UP001060170"/>
    </source>
</evidence>
<comment type="caution">
    <text evidence="1">The sequence shown here is derived from an EMBL/GenBank/DDBJ whole genome shotgun (WGS) entry which is preliminary data.</text>
</comment>
<reference evidence="2" key="2">
    <citation type="journal article" date="2018" name="Mol. Plant Microbe Interact.">
        <title>Genome sequence resources for the wheat stripe rust pathogen (Puccinia striiformis f. sp. tritici) and the barley stripe rust pathogen (Puccinia striiformis f. sp. hordei).</title>
        <authorList>
            <person name="Xia C."/>
            <person name="Wang M."/>
            <person name="Yin C."/>
            <person name="Cornejo O.E."/>
            <person name="Hulbert S.H."/>
            <person name="Chen X."/>
        </authorList>
    </citation>
    <scope>NUCLEOTIDE SEQUENCE [LARGE SCALE GENOMIC DNA]</scope>
    <source>
        <strain evidence="2">93-210</strain>
    </source>
</reference>
<sequence>MDRGNSFTETETTSSTSSLPHIRNVVISGAGICGPVLAFWLAKAGIHVTIVERSESIRQGGHTISLADPGVEVLEFMGLTEQIQERMTKQIGLKFRDANNQLHGTFPLSDHGFSFTSQVEIVRAELANLLYQASLSDQVEYIFGDSIDSIQETEDSIRVGLKKDTSKIIECDILIVAEGTYSTTRSKVFKEDIRAPLKYSDQYIGLFSYKADPDEIIDPWGYWYHIPNCPSVVVRPDGAGNMRVMILGIRAGKTAEMLTSSQVSEEVKKEYLIGLYQGTGSQSDKITQAIKQAQDLYIQRIVQAKCPTWSKGRVVLVGDSAYCPSALTGMGTTVALVGSYVLAGKIVEHQTDHKAAFAAYEENLRGPIKTVHTLPLGYPWLGCPESYIGIFLLHLLLQLAGYIQSGRAFSFACRLKEKFSTPGTLEIPDATIFVEKAIPSADQLDSA</sequence>
<proteinExistence type="predicted"/>
<reference evidence="2" key="1">
    <citation type="journal article" date="2018" name="BMC Genomics">
        <title>Genomic insights into host adaptation between the wheat stripe rust pathogen (Puccinia striiformis f. sp. tritici) and the barley stripe rust pathogen (Puccinia striiformis f. sp. hordei).</title>
        <authorList>
            <person name="Xia C."/>
            <person name="Wang M."/>
            <person name="Yin C."/>
            <person name="Cornejo O.E."/>
            <person name="Hulbert S.H."/>
            <person name="Chen X."/>
        </authorList>
    </citation>
    <scope>NUCLEOTIDE SEQUENCE [LARGE SCALE GENOMIC DNA]</scope>
    <source>
        <strain evidence="2">93-210</strain>
    </source>
</reference>
<keyword evidence="2" id="KW-1185">Reference proteome</keyword>
<dbReference type="EMBL" id="CM045872">
    <property type="protein sequence ID" value="KAI7949284.1"/>
    <property type="molecule type" value="Genomic_DNA"/>
</dbReference>
<protein>
    <submittedName>
        <fullName evidence="1">Uncharacterized protein</fullName>
    </submittedName>
</protein>